<sequence>MGQSLALPPCQGRIGSTIIKVLSNESLIHFYLSLCNESSSAQNTGNTPNSPEAIQARAQQMQAIVSDAAASHLTYDQAIQHLKEIGANEPDVRDYVELLLEQAERDHDCEPSPASSNERGEEHNQEGHQLAESPADTLAWVIIQQKLIALQQAGRSCVGADFSFDELSKALELSSSSFGIPQSVLTAAPHLTATSPALQNSHLIETFRLHQLYVLEWASDPILDLMQQQSVQVPVPRSIWKDVLMDRYVNFEKLFTSMMSQY</sequence>
<accession>A0A165GKL6</accession>
<organism evidence="2 3">
    <name type="scientific">Laetiporus sulphureus 93-53</name>
    <dbReference type="NCBI Taxonomy" id="1314785"/>
    <lineage>
        <taxon>Eukaryota</taxon>
        <taxon>Fungi</taxon>
        <taxon>Dikarya</taxon>
        <taxon>Basidiomycota</taxon>
        <taxon>Agaricomycotina</taxon>
        <taxon>Agaricomycetes</taxon>
        <taxon>Polyporales</taxon>
        <taxon>Laetiporus</taxon>
    </lineage>
</organism>
<evidence type="ECO:0000256" key="1">
    <source>
        <dbReference type="SAM" id="MobiDB-lite"/>
    </source>
</evidence>
<evidence type="ECO:0000313" key="3">
    <source>
        <dbReference type="Proteomes" id="UP000076871"/>
    </source>
</evidence>
<proteinExistence type="predicted"/>
<feature type="region of interest" description="Disordered" evidence="1">
    <location>
        <begin position="105"/>
        <end position="131"/>
    </location>
</feature>
<dbReference type="Proteomes" id="UP000076871">
    <property type="component" value="Unassembled WGS sequence"/>
</dbReference>
<reference evidence="2 3" key="1">
    <citation type="journal article" date="2016" name="Mol. Biol. Evol.">
        <title>Comparative Genomics of Early-Diverging Mushroom-Forming Fungi Provides Insights into the Origins of Lignocellulose Decay Capabilities.</title>
        <authorList>
            <person name="Nagy L.G."/>
            <person name="Riley R."/>
            <person name="Tritt A."/>
            <person name="Adam C."/>
            <person name="Daum C."/>
            <person name="Floudas D."/>
            <person name="Sun H."/>
            <person name="Yadav J.S."/>
            <person name="Pangilinan J."/>
            <person name="Larsson K.H."/>
            <person name="Matsuura K."/>
            <person name="Barry K."/>
            <person name="Labutti K."/>
            <person name="Kuo R."/>
            <person name="Ohm R.A."/>
            <person name="Bhattacharya S.S."/>
            <person name="Shirouzu T."/>
            <person name="Yoshinaga Y."/>
            <person name="Martin F.M."/>
            <person name="Grigoriev I.V."/>
            <person name="Hibbett D.S."/>
        </authorList>
    </citation>
    <scope>NUCLEOTIDE SEQUENCE [LARGE SCALE GENOMIC DNA]</scope>
    <source>
        <strain evidence="2 3">93-53</strain>
    </source>
</reference>
<dbReference type="InParanoid" id="A0A165GKL6"/>
<dbReference type="RefSeq" id="XP_040768222.1">
    <property type="nucleotide sequence ID" value="XM_040912111.1"/>
</dbReference>
<name>A0A165GKL6_9APHY</name>
<dbReference type="GeneID" id="63829139"/>
<dbReference type="EMBL" id="KV427609">
    <property type="protein sequence ID" value="KZT10482.1"/>
    <property type="molecule type" value="Genomic_DNA"/>
</dbReference>
<keyword evidence="3" id="KW-1185">Reference proteome</keyword>
<evidence type="ECO:0000313" key="2">
    <source>
        <dbReference type="EMBL" id="KZT10482.1"/>
    </source>
</evidence>
<gene>
    <name evidence="2" type="ORF">LAESUDRAFT_755977</name>
</gene>
<protein>
    <submittedName>
        <fullName evidence="2">Uncharacterized protein</fullName>
    </submittedName>
</protein>
<dbReference type="AlphaFoldDB" id="A0A165GKL6"/>